<proteinExistence type="predicted"/>
<reference evidence="2" key="2">
    <citation type="journal article" date="2021" name="Data Brief">
        <title>Draft genome sequence data of the facultative, thermophilic, xylanolytic bacterium Paenibacillus sp. strain DA-C8.</title>
        <authorList>
            <person name="Chhe C."/>
            <person name="Uke A."/>
            <person name="Baramee S."/>
            <person name="Ungkulpasvich U."/>
            <person name="Tachaapaikoon C."/>
            <person name="Pason P."/>
            <person name="Waeonukul R."/>
            <person name="Ratanakhanokchai K."/>
            <person name="Kosugi A."/>
        </authorList>
    </citation>
    <scope>NUCLEOTIDE SEQUENCE</scope>
    <source>
        <strain evidence="2">DA-C8</strain>
    </source>
</reference>
<dbReference type="AlphaFoldDB" id="A0A916QFA5"/>
<keyword evidence="1" id="KW-0812">Transmembrane</keyword>
<evidence type="ECO:0000313" key="3">
    <source>
        <dbReference type="Proteomes" id="UP000654993"/>
    </source>
</evidence>
<name>A0A916QFA5_9BACL</name>
<dbReference type="Proteomes" id="UP000654993">
    <property type="component" value="Unassembled WGS sequence"/>
</dbReference>
<keyword evidence="1" id="KW-0472">Membrane</keyword>
<comment type="caution">
    <text evidence="2">The sequence shown here is derived from an EMBL/GenBank/DDBJ whole genome shotgun (WGS) entry which is preliminary data.</text>
</comment>
<protein>
    <submittedName>
        <fullName evidence="2">Uncharacterized protein</fullName>
    </submittedName>
</protein>
<evidence type="ECO:0000313" key="2">
    <source>
        <dbReference type="EMBL" id="GFR38564.1"/>
    </source>
</evidence>
<organism evidence="2 3">
    <name type="scientific">Insulibacter thermoxylanivorax</name>
    <dbReference type="NCBI Taxonomy" id="2749268"/>
    <lineage>
        <taxon>Bacteria</taxon>
        <taxon>Bacillati</taxon>
        <taxon>Bacillota</taxon>
        <taxon>Bacilli</taxon>
        <taxon>Bacillales</taxon>
        <taxon>Paenibacillaceae</taxon>
        <taxon>Insulibacter</taxon>
    </lineage>
</organism>
<gene>
    <name evidence="2" type="ORF">PRECH8_18600</name>
</gene>
<reference evidence="2" key="1">
    <citation type="submission" date="2020-08" db="EMBL/GenBank/DDBJ databases">
        <authorList>
            <person name="Uke A."/>
            <person name="Chhe C."/>
            <person name="Baramee S."/>
            <person name="Kosugi A."/>
        </authorList>
    </citation>
    <scope>NUCLEOTIDE SEQUENCE</scope>
    <source>
        <strain evidence="2">DA-C8</strain>
    </source>
</reference>
<dbReference type="RefSeq" id="WP_200966810.1">
    <property type="nucleotide sequence ID" value="NZ_BMAQ01000021.1"/>
</dbReference>
<evidence type="ECO:0000256" key="1">
    <source>
        <dbReference type="SAM" id="Phobius"/>
    </source>
</evidence>
<feature type="transmembrane region" description="Helical" evidence="1">
    <location>
        <begin position="6"/>
        <end position="28"/>
    </location>
</feature>
<keyword evidence="1" id="KW-1133">Transmembrane helix</keyword>
<dbReference type="EMBL" id="BMAQ01000021">
    <property type="protein sequence ID" value="GFR38564.1"/>
    <property type="molecule type" value="Genomic_DNA"/>
</dbReference>
<sequence>MIFALLKMFGFLVLVFFIILFLFVMGIFNKLFGRKGPGSPFGTGGSAGPMFGGTTFRGNRTVERCPSCYQTISVPKEPGNCPKCGTLLGRNHEGKLLIRLN</sequence>
<accession>A0A916QFA5</accession>
<keyword evidence="3" id="KW-1185">Reference proteome</keyword>